<dbReference type="InterPro" id="IPR026891">
    <property type="entry name" value="Fn3-like"/>
</dbReference>
<dbReference type="Pfam" id="PF14310">
    <property type="entry name" value="Fn3-like"/>
    <property type="match status" value="1"/>
</dbReference>
<dbReference type="SUPFAM" id="SSF52279">
    <property type="entry name" value="Beta-D-glucan exohydrolase, C-terminal domain"/>
    <property type="match status" value="1"/>
</dbReference>
<evidence type="ECO:0000256" key="6">
    <source>
        <dbReference type="ARBA" id="ARBA00023295"/>
    </source>
</evidence>
<accession>A0A2N3HQK7</accession>
<evidence type="ECO:0000256" key="4">
    <source>
        <dbReference type="ARBA" id="ARBA00022729"/>
    </source>
</evidence>
<dbReference type="Gene3D" id="2.60.40.10">
    <property type="entry name" value="Immunoglobulins"/>
    <property type="match status" value="1"/>
</dbReference>
<keyword evidence="4 8" id="KW-0732">Signal</keyword>
<protein>
    <recommendedName>
        <fullName evidence="3">beta-glucosidase</fullName>
        <ecNumber evidence="3">3.2.1.21</ecNumber>
    </recommendedName>
</protein>
<dbReference type="InterPro" id="IPR002772">
    <property type="entry name" value="Glyco_hydro_3_C"/>
</dbReference>
<dbReference type="PROSITE" id="PS00775">
    <property type="entry name" value="GLYCOSYL_HYDROL_F3"/>
    <property type="match status" value="1"/>
</dbReference>
<keyword evidence="6 7" id="KW-0326">Glycosidase</keyword>
<dbReference type="GO" id="GO:0009251">
    <property type="term" value="P:glucan catabolic process"/>
    <property type="evidence" value="ECO:0007669"/>
    <property type="project" value="TreeGrafter"/>
</dbReference>
<proteinExistence type="inferred from homology"/>
<comment type="catalytic activity">
    <reaction evidence="1">
        <text>Hydrolysis of terminal, non-reducing beta-D-glucosyl residues with release of beta-D-glucose.</text>
        <dbReference type="EC" id="3.2.1.21"/>
    </reaction>
</comment>
<keyword evidence="5 7" id="KW-0378">Hydrolase</keyword>
<dbReference type="SMART" id="SM01217">
    <property type="entry name" value="Fn3_like"/>
    <property type="match status" value="1"/>
</dbReference>
<sequence>MRIINRKNLKSRAIGVFLLSCSFTLMSGTQIWAQGNSEKVSYKDANFPIEKRINDLVSQMTLKEKVMQLNQFLLGKNNNPNNMGGKVKRVPAEIGSLIYTGIDPVFRNAVQRKAMEESRLGIPIIFGYDVIHGLKTVYSIPLAQACSWNTELTKSASAMAAKESKLSGIDWTFSPMVDVARDPRWGRVAEGYGEDPYTNAQFAIAAVKGYQGDQFGGEFKIAACLKHFVGYGASEGGRDYVYTEISKQTLWDTYLPSFEAGIDAGAATVMSAFNDISGVPASSNHYTMTKILKEKWQHDGFIVSDWGAVQQLVAQGVAEDKKEAVAKAFNAGLEMDMADKVYKSYLEELVNEGKVSLGNVDEAVKRVLRVKFKLGLFDHPYVPELTDNERYLLPEYLKIGEQIAEESIVLLKNENNTLPLAKSKKVAVIGPLAKDTENLLGCWAGQGEVKDVAASIYSALEKEFKTNQLSYAKGCDFDGDDIGGFAEASNIAQDADVILLCLGEKARWTGESSSRSTLSLPEIQEQLLFELKKLGKPIVLVLSNGRPLELNRIEPLCDAIVEMWQPGVAGGNPVARVLSGRVNPSGKLAMTFPYSTGQIPIYYNMRQSARPRFGKYQDIQTTPLYEFTYGLSYTTFEYGELKASVTQVKRGDKLSIQIPVTNTGKREGMETVHWFISDPASSISRPLKELKYFEKKNIKAGETTVFSFDVDLERDFGFVDDKGDRFMESGIYNILVKDKNITIELVD</sequence>
<dbReference type="RefSeq" id="WP_218973193.1">
    <property type="nucleotide sequence ID" value="NZ_MVDE01000068.1"/>
</dbReference>
<evidence type="ECO:0000259" key="9">
    <source>
        <dbReference type="SMART" id="SM01217"/>
    </source>
</evidence>
<dbReference type="InterPro" id="IPR036881">
    <property type="entry name" value="Glyco_hydro_3_C_sf"/>
</dbReference>
<evidence type="ECO:0000313" key="11">
    <source>
        <dbReference type="Proteomes" id="UP000233618"/>
    </source>
</evidence>
<feature type="chain" id="PRO_5014988492" description="beta-glucosidase" evidence="8">
    <location>
        <begin position="28"/>
        <end position="747"/>
    </location>
</feature>
<keyword evidence="11" id="KW-1185">Reference proteome</keyword>
<gene>
    <name evidence="10" type="ORF">BZG01_21085</name>
</gene>
<comment type="caution">
    <text evidence="10">The sequence shown here is derived from an EMBL/GenBank/DDBJ whole genome shotgun (WGS) entry which is preliminary data.</text>
</comment>
<dbReference type="SUPFAM" id="SSF51445">
    <property type="entry name" value="(Trans)glycosidases"/>
    <property type="match status" value="1"/>
</dbReference>
<dbReference type="Gene3D" id="3.40.50.1700">
    <property type="entry name" value="Glycoside hydrolase family 3 C-terminal domain"/>
    <property type="match status" value="1"/>
</dbReference>
<dbReference type="Pfam" id="PF00933">
    <property type="entry name" value="Glyco_hydro_3"/>
    <property type="match status" value="1"/>
</dbReference>
<evidence type="ECO:0000256" key="3">
    <source>
        <dbReference type="ARBA" id="ARBA00012744"/>
    </source>
</evidence>
<reference evidence="10 11" key="1">
    <citation type="journal article" date="2017" name="Front. Microbiol.">
        <title>Labilibaculum manganireducens gen. nov., sp. nov. and Labilibaculum filiforme sp. nov., Novel Bacteroidetes Isolated from Subsurface Sediments of the Baltic Sea.</title>
        <authorList>
            <person name="Vandieken V."/>
            <person name="Marshall I.P."/>
            <person name="Niemann H."/>
            <person name="Engelen B."/>
            <person name="Cypionka H."/>
        </authorList>
    </citation>
    <scope>NUCLEOTIDE SEQUENCE [LARGE SCALE GENOMIC DNA]</scope>
    <source>
        <strain evidence="10 11">59.10-2M</strain>
    </source>
</reference>
<dbReference type="InterPro" id="IPR001764">
    <property type="entry name" value="Glyco_hydro_3_N"/>
</dbReference>
<dbReference type="InterPro" id="IPR051915">
    <property type="entry name" value="Cellulose_Degrad_GH3"/>
</dbReference>
<dbReference type="PANTHER" id="PTHR30620:SF16">
    <property type="entry name" value="LYSOSOMAL BETA GLUCOSIDASE"/>
    <property type="match status" value="1"/>
</dbReference>
<dbReference type="InterPro" id="IPR013783">
    <property type="entry name" value="Ig-like_fold"/>
</dbReference>
<dbReference type="InterPro" id="IPR036962">
    <property type="entry name" value="Glyco_hydro_3_N_sf"/>
</dbReference>
<evidence type="ECO:0000256" key="7">
    <source>
        <dbReference type="RuleBase" id="RU361161"/>
    </source>
</evidence>
<dbReference type="InterPro" id="IPR019800">
    <property type="entry name" value="Glyco_hydro_3_AS"/>
</dbReference>
<evidence type="ECO:0000256" key="8">
    <source>
        <dbReference type="SAM" id="SignalP"/>
    </source>
</evidence>
<dbReference type="InterPro" id="IPR017853">
    <property type="entry name" value="GH"/>
</dbReference>
<evidence type="ECO:0000256" key="5">
    <source>
        <dbReference type="ARBA" id="ARBA00022801"/>
    </source>
</evidence>
<dbReference type="GO" id="GO:0008422">
    <property type="term" value="F:beta-glucosidase activity"/>
    <property type="evidence" value="ECO:0007669"/>
    <property type="project" value="UniProtKB-EC"/>
</dbReference>
<dbReference type="CDD" id="cd00882">
    <property type="entry name" value="Ras_like_GTPase"/>
    <property type="match status" value="1"/>
</dbReference>
<dbReference type="Gene3D" id="3.20.20.300">
    <property type="entry name" value="Glycoside hydrolase, family 3, N-terminal domain"/>
    <property type="match status" value="1"/>
</dbReference>
<feature type="signal peptide" evidence="8">
    <location>
        <begin position="1"/>
        <end position="27"/>
    </location>
</feature>
<feature type="domain" description="Fibronectin type III-like" evidence="9">
    <location>
        <begin position="670"/>
        <end position="740"/>
    </location>
</feature>
<dbReference type="PRINTS" id="PR00133">
    <property type="entry name" value="GLHYDRLASE3"/>
</dbReference>
<dbReference type="PANTHER" id="PTHR30620">
    <property type="entry name" value="PERIPLASMIC BETA-GLUCOSIDASE-RELATED"/>
    <property type="match status" value="1"/>
</dbReference>
<evidence type="ECO:0000256" key="2">
    <source>
        <dbReference type="ARBA" id="ARBA00005336"/>
    </source>
</evidence>
<dbReference type="AlphaFoldDB" id="A0A2N3HQK7"/>
<evidence type="ECO:0000313" key="10">
    <source>
        <dbReference type="EMBL" id="PKQ60323.1"/>
    </source>
</evidence>
<dbReference type="Pfam" id="PF01915">
    <property type="entry name" value="Glyco_hydro_3_C"/>
    <property type="match status" value="1"/>
</dbReference>
<evidence type="ECO:0000256" key="1">
    <source>
        <dbReference type="ARBA" id="ARBA00000448"/>
    </source>
</evidence>
<comment type="similarity">
    <text evidence="2 7">Belongs to the glycosyl hydrolase 3 family.</text>
</comment>
<dbReference type="Proteomes" id="UP000233618">
    <property type="component" value="Unassembled WGS sequence"/>
</dbReference>
<dbReference type="EC" id="3.2.1.21" evidence="3"/>
<organism evidence="10 11">
    <name type="scientific">Labilibaculum manganireducens</name>
    <dbReference type="NCBI Taxonomy" id="1940525"/>
    <lineage>
        <taxon>Bacteria</taxon>
        <taxon>Pseudomonadati</taxon>
        <taxon>Bacteroidota</taxon>
        <taxon>Bacteroidia</taxon>
        <taxon>Marinilabiliales</taxon>
        <taxon>Marinifilaceae</taxon>
        <taxon>Labilibaculum</taxon>
    </lineage>
</organism>
<dbReference type="EMBL" id="MVDE01000068">
    <property type="protein sequence ID" value="PKQ60323.1"/>
    <property type="molecule type" value="Genomic_DNA"/>
</dbReference>
<name>A0A2N3HQK7_9BACT</name>